<name>A0ABM9VEC9_9HYPH</name>
<dbReference type="PANTHER" id="PTHR43792">
    <property type="entry name" value="GNAT FAMILY, PUTATIVE (AFU_ORTHOLOGUE AFUA_3G00765)-RELATED-RELATED"/>
    <property type="match status" value="1"/>
</dbReference>
<organism evidence="2 3">
    <name type="scientific">Agrobacterium genomosp. 13 str. CFBP 6927</name>
    <dbReference type="NCBI Taxonomy" id="1183428"/>
    <lineage>
        <taxon>Bacteria</taxon>
        <taxon>Pseudomonadati</taxon>
        <taxon>Pseudomonadota</taxon>
        <taxon>Alphaproteobacteria</taxon>
        <taxon>Hyphomicrobiales</taxon>
        <taxon>Rhizobiaceae</taxon>
        <taxon>Rhizobium/Agrobacterium group</taxon>
        <taxon>Agrobacterium</taxon>
        <taxon>Agrobacterium tumefaciens complex</taxon>
    </lineage>
</organism>
<evidence type="ECO:0000313" key="2">
    <source>
        <dbReference type="EMBL" id="CUX25575.1"/>
    </source>
</evidence>
<proteinExistence type="predicted"/>
<accession>A0ABM9VEC9</accession>
<dbReference type="EMBL" id="FBWH01000018">
    <property type="protein sequence ID" value="CUX25575.1"/>
    <property type="molecule type" value="Genomic_DNA"/>
</dbReference>
<dbReference type="Pfam" id="PF00583">
    <property type="entry name" value="Acetyltransf_1"/>
    <property type="match status" value="1"/>
</dbReference>
<comment type="caution">
    <text evidence="2">The sequence shown here is derived from an EMBL/GenBank/DDBJ whole genome shotgun (WGS) entry which is preliminary data.</text>
</comment>
<feature type="domain" description="N-acetyltransferase" evidence="1">
    <location>
        <begin position="19"/>
        <end position="177"/>
    </location>
</feature>
<dbReference type="InterPro" id="IPR051531">
    <property type="entry name" value="N-acetyltransferase"/>
</dbReference>
<dbReference type="Proteomes" id="UP000191812">
    <property type="component" value="Unassembled WGS sequence"/>
</dbReference>
<dbReference type="InterPro" id="IPR016181">
    <property type="entry name" value="Acyl_CoA_acyltransferase"/>
</dbReference>
<reference evidence="2 3" key="1">
    <citation type="submission" date="2016-01" db="EMBL/GenBank/DDBJ databases">
        <authorList>
            <person name="Regsiter A."/>
            <person name="william w."/>
        </authorList>
    </citation>
    <scope>NUCLEOTIDE SEQUENCE [LARGE SCALE GENOMIC DNA]</scope>
    <source>
        <strain evidence="2 3">CFBP 6927</strain>
    </source>
</reference>
<dbReference type="PROSITE" id="PS51186">
    <property type="entry name" value="GNAT"/>
    <property type="match status" value="1"/>
</dbReference>
<evidence type="ECO:0000313" key="3">
    <source>
        <dbReference type="Proteomes" id="UP000191812"/>
    </source>
</evidence>
<protein>
    <submittedName>
        <fullName evidence="2">Acetyltransferase</fullName>
    </submittedName>
</protein>
<evidence type="ECO:0000259" key="1">
    <source>
        <dbReference type="PROSITE" id="PS51186"/>
    </source>
</evidence>
<dbReference type="SUPFAM" id="SSF55729">
    <property type="entry name" value="Acyl-CoA N-acyltransferases (Nat)"/>
    <property type="match status" value="1"/>
</dbReference>
<dbReference type="Gene3D" id="3.40.630.30">
    <property type="match status" value="1"/>
</dbReference>
<gene>
    <name evidence="2" type="ORF">AGR13a_Cc250065</name>
</gene>
<keyword evidence="3" id="KW-1185">Reference proteome</keyword>
<sequence length="177" mass="19851">MPQPQSELPPFQDFKIDDLLIRGITPDDAEGLTRVLNMPGVRWGTLRQPFQSVALTRKYLEGLSPSDIVVAAEWRGGILGNAGLHARTGRQKHIATLGIGIHDDFAGKGIGSRLLAALIDAADNWHDIRRIELNVFTDNLAAIRLYEKFGFEHEGTMRNYAYRDGKYTDSYVMARLR</sequence>
<dbReference type="InterPro" id="IPR000182">
    <property type="entry name" value="GNAT_dom"/>
</dbReference>
<dbReference type="RefSeq" id="WP_237681007.1">
    <property type="nucleotide sequence ID" value="NZ_LT009756.1"/>
</dbReference>
<dbReference type="CDD" id="cd04301">
    <property type="entry name" value="NAT_SF"/>
    <property type="match status" value="1"/>
</dbReference>